<feature type="transmembrane region" description="Helical" evidence="1">
    <location>
        <begin position="503"/>
        <end position="523"/>
    </location>
</feature>
<keyword evidence="1" id="KW-0812">Transmembrane</keyword>
<sequence>MNGGIQSLLPWIMAASLGGVLGGSLLLGRVLLEEGRRRRGQMERKGEGNRGVRWGRFHQDLYRLLGALPPTRRLLLEIRTQLSILHSGSERNLRHSAASLALKVYGGLLLLWVLFALLAGEPHLLALFIPLTWFLGETVADYFVVRLQNRLLHQHIHFNERLRQRYYECGTVDEALYEVCGNAGKDMELMAIQGQRILEVLQSKEPEREMEAYNETAPNNYLKMLLGLCFLTMEYGDVAVGGQSGFMRNLGTLSDELRMEAGKRERLNYALKSLHGIILLPLFCIGPVKGWAGENFRPLEVFYASPQGFLFECLLLVLVGAAFVALRKIQQLESRRLPPPGHVPLEERLLGGRLKGLLLPFVPPAGSPGGRRLHQKLSDSLSPLSYENYQVRRMLVAILFFLGAASVLGGMKAVAVRNVWNAPTLETGFLGGSLGEEALAEAREATAFDSGWLQRPESASLESLVPALAGATGLDPREASVLGLRILAKRRTLDGLGLAWEELLLVLGVGLLGYRMPDLWLFFSERVRRMEMEEEVAGFSTIILMLMHHPRVSVLELLEWMELFSFNFKNSLMGCLNDASHGLDTALDRLQEGSGCGPFTHLVERLRMAEDGLAIAQAFESLEVEKHYELVRRKEANNRMVERKIALGQTIGFLPVYGLILLYMIVPMVGSSIREMDTYFQQLMG</sequence>
<feature type="transmembrane region" description="Helical" evidence="1">
    <location>
        <begin position="269"/>
        <end position="288"/>
    </location>
</feature>
<protein>
    <submittedName>
        <fullName evidence="2">Uncharacterized protein</fullName>
    </submittedName>
</protein>
<reference evidence="2 3" key="1">
    <citation type="submission" date="2020-01" db="EMBL/GenBank/DDBJ databases">
        <title>Anaeroalcalibacter tamaniensis gen. nov., sp. nov., moderately halophilic strictly anaerobic fermenter bacterium from mud volcano of Taman peninsula.</title>
        <authorList>
            <person name="Frolova A."/>
            <person name="Merkel A.Y."/>
            <person name="Slobodkin A.I."/>
        </authorList>
    </citation>
    <scope>NUCLEOTIDE SEQUENCE [LARGE SCALE GENOMIC DNA]</scope>
    <source>
        <strain evidence="2 3">F-3ap</strain>
    </source>
</reference>
<gene>
    <name evidence="2" type="ORF">GXN74_01285</name>
</gene>
<evidence type="ECO:0000313" key="3">
    <source>
        <dbReference type="Proteomes" id="UP000461585"/>
    </source>
</evidence>
<keyword evidence="3" id="KW-1185">Reference proteome</keyword>
<feature type="transmembrane region" description="Helical" evidence="1">
    <location>
        <begin position="645"/>
        <end position="666"/>
    </location>
</feature>
<keyword evidence="1" id="KW-0472">Membrane</keyword>
<dbReference type="Proteomes" id="UP000461585">
    <property type="component" value="Unassembled WGS sequence"/>
</dbReference>
<dbReference type="EMBL" id="JAAEEH010000002">
    <property type="protein sequence ID" value="NDL66380.1"/>
    <property type="molecule type" value="Genomic_DNA"/>
</dbReference>
<feature type="transmembrane region" description="Helical" evidence="1">
    <location>
        <begin position="12"/>
        <end position="32"/>
    </location>
</feature>
<dbReference type="RefSeq" id="WP_162369111.1">
    <property type="nucleotide sequence ID" value="NZ_JAAEEH010000002.1"/>
</dbReference>
<feature type="transmembrane region" description="Helical" evidence="1">
    <location>
        <begin position="308"/>
        <end position="326"/>
    </location>
</feature>
<evidence type="ECO:0000313" key="2">
    <source>
        <dbReference type="EMBL" id="NDL66380.1"/>
    </source>
</evidence>
<comment type="caution">
    <text evidence="2">The sequence shown here is derived from an EMBL/GenBank/DDBJ whole genome shotgun (WGS) entry which is preliminary data.</text>
</comment>
<name>A0A7X5HTH3_9FIRM</name>
<feature type="transmembrane region" description="Helical" evidence="1">
    <location>
        <begin position="100"/>
        <end position="119"/>
    </location>
</feature>
<dbReference type="AlphaFoldDB" id="A0A7X5HTH3"/>
<keyword evidence="1" id="KW-1133">Transmembrane helix</keyword>
<feature type="transmembrane region" description="Helical" evidence="1">
    <location>
        <begin position="394"/>
        <end position="415"/>
    </location>
</feature>
<accession>A0A7X5HTH3</accession>
<organism evidence="2 3">
    <name type="scientific">Anaerotalea alkaliphila</name>
    <dbReference type="NCBI Taxonomy" id="2662126"/>
    <lineage>
        <taxon>Bacteria</taxon>
        <taxon>Bacillati</taxon>
        <taxon>Bacillota</taxon>
        <taxon>Clostridia</taxon>
        <taxon>Eubacteriales</taxon>
        <taxon>Anaerotalea</taxon>
    </lineage>
</organism>
<proteinExistence type="predicted"/>
<feature type="transmembrane region" description="Helical" evidence="1">
    <location>
        <begin position="125"/>
        <end position="145"/>
    </location>
</feature>
<evidence type="ECO:0000256" key="1">
    <source>
        <dbReference type="SAM" id="Phobius"/>
    </source>
</evidence>